<evidence type="ECO:0000313" key="12">
    <source>
        <dbReference type="EMBL" id="MFD1695449.1"/>
    </source>
</evidence>
<gene>
    <name evidence="12" type="ORF">ACFSC7_07965</name>
</gene>
<evidence type="ECO:0000256" key="9">
    <source>
        <dbReference type="RuleBase" id="RU003691"/>
    </source>
</evidence>
<keyword evidence="8 9" id="KW-0676">Redox-active center</keyword>
<dbReference type="InterPro" id="IPR004099">
    <property type="entry name" value="Pyr_nucl-diS_OxRdtase_dimer"/>
</dbReference>
<dbReference type="EC" id="1.-.-.-" evidence="12"/>
<dbReference type="PROSITE" id="PS00076">
    <property type="entry name" value="PYRIDINE_REDOX_1"/>
    <property type="match status" value="1"/>
</dbReference>
<comment type="cofactor">
    <cofactor evidence="1">
        <name>FAD</name>
        <dbReference type="ChEBI" id="CHEBI:57692"/>
    </cofactor>
</comment>
<evidence type="ECO:0000256" key="6">
    <source>
        <dbReference type="ARBA" id="ARBA00023002"/>
    </source>
</evidence>
<dbReference type="EMBL" id="JBHUFA010000001">
    <property type="protein sequence ID" value="MFD1695449.1"/>
    <property type="molecule type" value="Genomic_DNA"/>
</dbReference>
<dbReference type="InterPro" id="IPR036188">
    <property type="entry name" value="FAD/NAD-bd_sf"/>
</dbReference>
<dbReference type="GO" id="GO:0016491">
    <property type="term" value="F:oxidoreductase activity"/>
    <property type="evidence" value="ECO:0007669"/>
    <property type="project" value="UniProtKB-KW"/>
</dbReference>
<dbReference type="PIRSF" id="PIRSF000350">
    <property type="entry name" value="Mercury_reductase_MerA"/>
    <property type="match status" value="1"/>
</dbReference>
<keyword evidence="6 9" id="KW-0560">Oxidoreductase</keyword>
<dbReference type="Pfam" id="PF02852">
    <property type="entry name" value="Pyr_redox_dim"/>
    <property type="match status" value="1"/>
</dbReference>
<keyword evidence="7" id="KW-1015">Disulfide bond</keyword>
<dbReference type="InterPro" id="IPR023753">
    <property type="entry name" value="FAD/NAD-binding_dom"/>
</dbReference>
<dbReference type="InterPro" id="IPR012999">
    <property type="entry name" value="Pyr_OxRdtase_I_AS"/>
</dbReference>
<name>A0ABW4JW11_9HYPH</name>
<dbReference type="Proteomes" id="UP001597327">
    <property type="component" value="Unassembled WGS sequence"/>
</dbReference>
<evidence type="ECO:0000256" key="5">
    <source>
        <dbReference type="ARBA" id="ARBA00022857"/>
    </source>
</evidence>
<dbReference type="Pfam" id="PF07992">
    <property type="entry name" value="Pyr_redox_2"/>
    <property type="match status" value="1"/>
</dbReference>
<proteinExistence type="inferred from homology"/>
<dbReference type="SUPFAM" id="SSF55424">
    <property type="entry name" value="FAD/NAD-linked reductases, dimerisation (C-terminal) domain"/>
    <property type="match status" value="1"/>
</dbReference>
<keyword evidence="13" id="KW-1185">Reference proteome</keyword>
<dbReference type="PRINTS" id="PR00368">
    <property type="entry name" value="FADPNR"/>
</dbReference>
<evidence type="ECO:0000256" key="4">
    <source>
        <dbReference type="ARBA" id="ARBA00022827"/>
    </source>
</evidence>
<dbReference type="PANTHER" id="PTHR43014:SF2">
    <property type="entry name" value="MERCURIC REDUCTASE"/>
    <property type="match status" value="1"/>
</dbReference>
<dbReference type="InterPro" id="IPR001100">
    <property type="entry name" value="Pyr_nuc-diS_OxRdtase"/>
</dbReference>
<protein>
    <submittedName>
        <fullName evidence="12">Dihydrolipoyl dehydrogenase family protein</fullName>
        <ecNumber evidence="12">1.-.-.-</ecNumber>
    </submittedName>
</protein>
<keyword evidence="3 9" id="KW-0285">Flavoprotein</keyword>
<sequence length="467" mass="49710">MTQPLLTPDICVIGAGSGGLSVAAGAAAFGVPVVLVERGAMGGDCLNTGCVPSKAMLSVARSLRGRARMSEAFQQAADHVAATIAAIAPHDSVERFEGLGVTVLKGEGRFADPRTLVVGETQVRARRFVIATGSAPRIPPIPGLETVEVLTNETLFSPLIPREHLIIIGGGSIGVEMAQAHRRLGSKVTLLEGNRLLPRDDPQHVDLVRQALIREGVRVLEDVEIQRVMRQGGGVSLEFRKAGGDVSRVGGTDLLLATGRRPVFDALDLPAAGVETHARGIVVDGAMRTTNRRIHAIGDVTGGPGFTHAAGAQASLLLRNLLFRLPVRYAPEGLPWVTYSSPEIAHVGFSLEECRRRHGEAVRVLVARYEENDRALAEGADAGSVKLYAGRGGRLLGADLVGLQAGELAALLSLAWSSKMKMRDLVGFVAPYPTLSELVRRAALSYYADAPRKPLVRGLVRFLRRFG</sequence>
<reference evidence="13" key="1">
    <citation type="journal article" date="2019" name="Int. J. Syst. Evol. Microbiol.">
        <title>The Global Catalogue of Microorganisms (GCM) 10K type strain sequencing project: providing services to taxonomists for standard genome sequencing and annotation.</title>
        <authorList>
            <consortium name="The Broad Institute Genomics Platform"/>
            <consortium name="The Broad Institute Genome Sequencing Center for Infectious Disease"/>
            <person name="Wu L."/>
            <person name="Ma J."/>
        </authorList>
    </citation>
    <scope>NUCLEOTIDE SEQUENCE [LARGE SCALE GENOMIC DNA]</scope>
    <source>
        <strain evidence="13">JCM 3369</strain>
    </source>
</reference>
<dbReference type="PRINTS" id="PR00411">
    <property type="entry name" value="PNDRDTASEI"/>
</dbReference>
<evidence type="ECO:0000313" key="13">
    <source>
        <dbReference type="Proteomes" id="UP001597327"/>
    </source>
</evidence>
<dbReference type="Gene3D" id="3.30.390.30">
    <property type="match status" value="1"/>
</dbReference>
<dbReference type="SUPFAM" id="SSF51905">
    <property type="entry name" value="FAD/NAD(P)-binding domain"/>
    <property type="match status" value="1"/>
</dbReference>
<evidence type="ECO:0000256" key="3">
    <source>
        <dbReference type="ARBA" id="ARBA00022630"/>
    </source>
</evidence>
<dbReference type="Gene3D" id="3.50.50.60">
    <property type="entry name" value="FAD/NAD(P)-binding domain"/>
    <property type="match status" value="2"/>
</dbReference>
<dbReference type="PANTHER" id="PTHR43014">
    <property type="entry name" value="MERCURIC REDUCTASE"/>
    <property type="match status" value="1"/>
</dbReference>
<evidence type="ECO:0000256" key="1">
    <source>
        <dbReference type="ARBA" id="ARBA00001974"/>
    </source>
</evidence>
<evidence type="ECO:0000259" key="11">
    <source>
        <dbReference type="Pfam" id="PF07992"/>
    </source>
</evidence>
<accession>A0ABW4JW11</accession>
<organism evidence="12 13">
    <name type="scientific">Roseibium aestuarii</name>
    <dbReference type="NCBI Taxonomy" id="2600299"/>
    <lineage>
        <taxon>Bacteria</taxon>
        <taxon>Pseudomonadati</taxon>
        <taxon>Pseudomonadota</taxon>
        <taxon>Alphaproteobacteria</taxon>
        <taxon>Hyphomicrobiales</taxon>
        <taxon>Stappiaceae</taxon>
        <taxon>Roseibium</taxon>
    </lineage>
</organism>
<keyword evidence="5" id="KW-0521">NADP</keyword>
<evidence type="ECO:0000259" key="10">
    <source>
        <dbReference type="Pfam" id="PF02852"/>
    </source>
</evidence>
<dbReference type="RefSeq" id="WP_149890816.1">
    <property type="nucleotide sequence ID" value="NZ_JBHUFA010000001.1"/>
</dbReference>
<feature type="domain" description="FAD/NAD(P)-binding" evidence="11">
    <location>
        <begin position="9"/>
        <end position="314"/>
    </location>
</feature>
<keyword evidence="4 9" id="KW-0274">FAD</keyword>
<evidence type="ECO:0000256" key="7">
    <source>
        <dbReference type="ARBA" id="ARBA00023157"/>
    </source>
</evidence>
<comment type="caution">
    <text evidence="12">The sequence shown here is derived from an EMBL/GenBank/DDBJ whole genome shotgun (WGS) entry which is preliminary data.</text>
</comment>
<evidence type="ECO:0000256" key="2">
    <source>
        <dbReference type="ARBA" id="ARBA00007532"/>
    </source>
</evidence>
<comment type="similarity">
    <text evidence="2 9">Belongs to the class-I pyridine nucleotide-disulfide oxidoreductase family.</text>
</comment>
<feature type="domain" description="Pyridine nucleotide-disulphide oxidoreductase dimerisation" evidence="10">
    <location>
        <begin position="335"/>
        <end position="442"/>
    </location>
</feature>
<evidence type="ECO:0000256" key="8">
    <source>
        <dbReference type="ARBA" id="ARBA00023284"/>
    </source>
</evidence>
<dbReference type="InterPro" id="IPR016156">
    <property type="entry name" value="FAD/NAD-linked_Rdtase_dimer_sf"/>
</dbReference>